<evidence type="ECO:0000259" key="6">
    <source>
        <dbReference type="Pfam" id="PF01061"/>
    </source>
</evidence>
<feature type="transmembrane region" description="Helical" evidence="5">
    <location>
        <begin position="168"/>
        <end position="191"/>
    </location>
</feature>
<dbReference type="RefSeq" id="WP_224033720.1">
    <property type="nucleotide sequence ID" value="NZ_AP024849.1"/>
</dbReference>
<proteinExistence type="predicted"/>
<keyword evidence="2 5" id="KW-0812">Transmembrane</keyword>
<name>A0ABN6IZ30_9CLOT</name>
<keyword evidence="4 5" id="KW-0472">Membrane</keyword>
<comment type="subcellular location">
    <subcellularLocation>
        <location evidence="1">Membrane</location>
        <topology evidence="1">Multi-pass membrane protein</topology>
    </subcellularLocation>
</comment>
<dbReference type="InterPro" id="IPR052902">
    <property type="entry name" value="ABC-2_transporter"/>
</dbReference>
<dbReference type="InterPro" id="IPR013525">
    <property type="entry name" value="ABC2_TM"/>
</dbReference>
<evidence type="ECO:0000256" key="4">
    <source>
        <dbReference type="ARBA" id="ARBA00023136"/>
    </source>
</evidence>
<dbReference type="Pfam" id="PF01061">
    <property type="entry name" value="ABC2_membrane"/>
    <property type="match status" value="1"/>
</dbReference>
<dbReference type="PANTHER" id="PTHR43027">
    <property type="entry name" value="DOXORUBICIN RESISTANCE ABC TRANSPORTER PERMEASE PROTEIN DRRC-RELATED"/>
    <property type="match status" value="1"/>
</dbReference>
<dbReference type="EMBL" id="AP024849">
    <property type="protein sequence ID" value="BCZ47379.1"/>
    <property type="molecule type" value="Genomic_DNA"/>
</dbReference>
<evidence type="ECO:0000256" key="3">
    <source>
        <dbReference type="ARBA" id="ARBA00022989"/>
    </source>
</evidence>
<dbReference type="Proteomes" id="UP000824633">
    <property type="component" value="Chromosome"/>
</dbReference>
<evidence type="ECO:0000313" key="8">
    <source>
        <dbReference type="Proteomes" id="UP000824633"/>
    </source>
</evidence>
<reference evidence="8" key="1">
    <citation type="submission" date="2021-07" db="EMBL/GenBank/DDBJ databases">
        <title>Complete genome sequencing of a Clostridium isolate.</title>
        <authorList>
            <person name="Ueki A."/>
            <person name="Tonouchi A."/>
        </authorList>
    </citation>
    <scope>NUCLEOTIDE SEQUENCE [LARGE SCALE GENOMIC DNA]</scope>
    <source>
        <strain evidence="8">C5S11</strain>
    </source>
</reference>
<sequence length="317" mass="35230">MINVIKGILYRMVNNKGYLMMPVLITPIVIATAIYFSSSFMVKANIGVVGDTDINFNSDEINIVKLENKVPLSDLVKNKYEAIISFENGKAVVETIKDEEFKNKLERIANGEKVALEAGEKRGVAANIVGYITMFVIILGVMLYKFFFDDQKGIAKRVISANISYEQYVFSHFVSVFLMIFVPTGIITVLSKEVLNLNTSVTALELIFIIMILSFLGSAFGLLMSSVTRSEESATMLGNMINIITTLLAGSFFTISNNWFINVIGNIMPQRHILNFTIALENGKGISYADIGIVIVVSFLMIISSFLINKNKIRSYS</sequence>
<feature type="domain" description="ABC-2 type transporter transmembrane" evidence="6">
    <location>
        <begin position="127"/>
        <end position="277"/>
    </location>
</feature>
<protein>
    <submittedName>
        <fullName evidence="7">ABC transporter</fullName>
    </submittedName>
</protein>
<gene>
    <name evidence="7" type="ORF">psyc5s11_34460</name>
</gene>
<feature type="transmembrane region" description="Helical" evidence="5">
    <location>
        <begin position="203"/>
        <end position="224"/>
    </location>
</feature>
<evidence type="ECO:0000256" key="1">
    <source>
        <dbReference type="ARBA" id="ARBA00004141"/>
    </source>
</evidence>
<feature type="transmembrane region" description="Helical" evidence="5">
    <location>
        <begin position="236"/>
        <end position="255"/>
    </location>
</feature>
<keyword evidence="3 5" id="KW-1133">Transmembrane helix</keyword>
<evidence type="ECO:0000256" key="5">
    <source>
        <dbReference type="SAM" id="Phobius"/>
    </source>
</evidence>
<dbReference type="PANTHER" id="PTHR43027:SF1">
    <property type="entry name" value="DOXORUBICIN RESISTANCE ABC TRANSPORTER PERMEASE PROTEIN DRRC-RELATED"/>
    <property type="match status" value="1"/>
</dbReference>
<feature type="transmembrane region" description="Helical" evidence="5">
    <location>
        <begin position="286"/>
        <end position="308"/>
    </location>
</feature>
<evidence type="ECO:0000313" key="7">
    <source>
        <dbReference type="EMBL" id="BCZ47379.1"/>
    </source>
</evidence>
<accession>A0ABN6IZ30</accession>
<keyword evidence="8" id="KW-1185">Reference proteome</keyword>
<organism evidence="7 8">
    <name type="scientific">Clostridium gelidum</name>
    <dbReference type="NCBI Taxonomy" id="704125"/>
    <lineage>
        <taxon>Bacteria</taxon>
        <taxon>Bacillati</taxon>
        <taxon>Bacillota</taxon>
        <taxon>Clostridia</taxon>
        <taxon>Eubacteriales</taxon>
        <taxon>Clostridiaceae</taxon>
        <taxon>Clostridium</taxon>
    </lineage>
</organism>
<feature type="transmembrane region" description="Helical" evidence="5">
    <location>
        <begin position="128"/>
        <end position="147"/>
    </location>
</feature>
<evidence type="ECO:0000256" key="2">
    <source>
        <dbReference type="ARBA" id="ARBA00022692"/>
    </source>
</evidence>
<feature type="transmembrane region" description="Helical" evidence="5">
    <location>
        <begin position="18"/>
        <end position="36"/>
    </location>
</feature>